<keyword evidence="1" id="KW-0479">Metal-binding</keyword>
<dbReference type="PANTHER" id="PTHR20883:SF15">
    <property type="entry name" value="PHYTANOYL-COA DIOXYGENASE DOMAIN-CONTAINING PROTEIN 1"/>
    <property type="match status" value="1"/>
</dbReference>
<keyword evidence="3" id="KW-0560">Oxidoreductase</keyword>
<evidence type="ECO:0000256" key="1">
    <source>
        <dbReference type="ARBA" id="ARBA00022723"/>
    </source>
</evidence>
<keyword evidence="2" id="KW-0408">Iron</keyword>
<evidence type="ECO:0000313" key="4">
    <source>
        <dbReference type="Proteomes" id="UP000291236"/>
    </source>
</evidence>
<evidence type="ECO:0000313" key="3">
    <source>
        <dbReference type="EMBL" id="BBH51755.1"/>
    </source>
</evidence>
<accession>A0A4P2VRM5</accession>
<keyword evidence="4" id="KW-1185">Reference proteome</keyword>
<name>A0A4P2VRM5_FLUSA</name>
<dbReference type="GO" id="GO:0016706">
    <property type="term" value="F:2-oxoglutarate-dependent dioxygenase activity"/>
    <property type="evidence" value="ECO:0007669"/>
    <property type="project" value="UniProtKB-ARBA"/>
</dbReference>
<dbReference type="InterPro" id="IPR008775">
    <property type="entry name" value="Phytyl_CoA_dOase-like"/>
</dbReference>
<dbReference type="Pfam" id="PF05721">
    <property type="entry name" value="PhyH"/>
    <property type="match status" value="1"/>
</dbReference>
<proteinExistence type="predicted"/>
<protein>
    <submittedName>
        <fullName evidence="3">Phytanoyl-CoA dioxygenase family protein</fullName>
    </submittedName>
</protein>
<dbReference type="KEGG" id="sbf:JCM31447_01720"/>
<keyword evidence="3" id="KW-0223">Dioxygenase</keyword>
<dbReference type="EMBL" id="AP019368">
    <property type="protein sequence ID" value="BBH51755.1"/>
    <property type="molecule type" value="Genomic_DNA"/>
</dbReference>
<dbReference type="Proteomes" id="UP000291236">
    <property type="component" value="Chromosome"/>
</dbReference>
<dbReference type="AlphaFoldDB" id="A0A4P2VRM5"/>
<dbReference type="RefSeq" id="WP_172603697.1">
    <property type="nucleotide sequence ID" value="NZ_AP019368.1"/>
</dbReference>
<organism evidence="3 4">
    <name type="scientific">Fluviispira sanaruensis</name>
    <dbReference type="NCBI Taxonomy" id="2493639"/>
    <lineage>
        <taxon>Bacteria</taxon>
        <taxon>Pseudomonadati</taxon>
        <taxon>Bdellovibrionota</taxon>
        <taxon>Oligoflexia</taxon>
        <taxon>Silvanigrellales</taxon>
        <taxon>Silvanigrellaceae</taxon>
        <taxon>Fluviispira</taxon>
    </lineage>
</organism>
<dbReference type="PANTHER" id="PTHR20883">
    <property type="entry name" value="PHYTANOYL-COA DIOXYGENASE DOMAIN CONTAINING 1"/>
    <property type="match status" value="1"/>
</dbReference>
<evidence type="ECO:0000256" key="2">
    <source>
        <dbReference type="ARBA" id="ARBA00023004"/>
    </source>
</evidence>
<dbReference type="Gene3D" id="2.60.120.620">
    <property type="entry name" value="q2cbj1_9rhob like domain"/>
    <property type="match status" value="1"/>
</dbReference>
<sequence length="290" mass="32536">MISQADLLLYHEQGYIIIPDFASINECSALREHAAALVEAFDPTSEPGCLWNADLPMNHVSAHFFRESLNKASIFFESSTILSNGLMHYDKMKTAIKIGHALHDCDPVFQSFTHSLRMNQLMQALGYKTPFIAQSRYFFKQPGLKGAVHPHQDSSVVYTEPLSCCALWIALENATIENGCLWIIPNSHHNGLLSRVMNEPSASDGRRFLKFANTPPSNDNLFVPLEVKTGSAILMNGELIHQSKENKSNVSRQAYAIHFFEGFKTHTYSHDNWLQRPGGFGELTLSSNHI</sequence>
<dbReference type="SUPFAM" id="SSF51197">
    <property type="entry name" value="Clavaminate synthase-like"/>
    <property type="match status" value="1"/>
</dbReference>
<gene>
    <name evidence="3" type="ORF">JCM31447_01720</name>
</gene>
<dbReference type="GO" id="GO:0005506">
    <property type="term" value="F:iron ion binding"/>
    <property type="evidence" value="ECO:0007669"/>
    <property type="project" value="UniProtKB-ARBA"/>
</dbReference>
<reference evidence="3 4" key="1">
    <citation type="submission" date="2018-12" db="EMBL/GenBank/DDBJ databases">
        <title>Rubrispira sanarue gen. nov., sp., nov., a member of the order Silvanigrellales, isolated from a brackish lake in Hamamatsu Japan.</title>
        <authorList>
            <person name="Maejima Y."/>
            <person name="Iino T."/>
            <person name="Muraguchi Y."/>
            <person name="Fukuda K."/>
            <person name="Nojiri H."/>
            <person name="Ohkuma M."/>
            <person name="Moriuchi R."/>
            <person name="Dohra H."/>
            <person name="Kimbara K."/>
            <person name="Shintani M."/>
        </authorList>
    </citation>
    <scope>NUCLEOTIDE SEQUENCE [LARGE SCALE GENOMIC DNA]</scope>
    <source>
        <strain evidence="3 4">RF1110005</strain>
    </source>
</reference>